<dbReference type="EMBL" id="MU151155">
    <property type="protein sequence ID" value="KAF9448613.1"/>
    <property type="molecule type" value="Genomic_DNA"/>
</dbReference>
<accession>A0A9P6C4W0</accession>
<sequence length="158" mass="17548">MSDLLVAAGGLRVADHVDGENTEQIECGMSAKRLYLGRELAGFARFRYAEIVGSLKRELLLHELCSTVSYVSLEKLGLLFRPPRCTRKDVRESSIKTQAKAWPHSSYEPPKCGTPDQNSVNHELREEAEVWPQGQANVGSCPAPVPKEDMLGPLTWRA</sequence>
<reference evidence="2" key="1">
    <citation type="submission" date="2020-11" db="EMBL/GenBank/DDBJ databases">
        <authorList>
            <consortium name="DOE Joint Genome Institute"/>
            <person name="Ahrendt S."/>
            <person name="Riley R."/>
            <person name="Andreopoulos W."/>
            <person name="Labutti K."/>
            <person name="Pangilinan J."/>
            <person name="Ruiz-Duenas F.J."/>
            <person name="Barrasa J.M."/>
            <person name="Sanchez-Garcia M."/>
            <person name="Camarero S."/>
            <person name="Miyauchi S."/>
            <person name="Serrano A."/>
            <person name="Linde D."/>
            <person name="Babiker R."/>
            <person name="Drula E."/>
            <person name="Ayuso-Fernandez I."/>
            <person name="Pacheco R."/>
            <person name="Padilla G."/>
            <person name="Ferreira P."/>
            <person name="Barriuso J."/>
            <person name="Kellner H."/>
            <person name="Castanera R."/>
            <person name="Alfaro M."/>
            <person name="Ramirez L."/>
            <person name="Pisabarro A.G."/>
            <person name="Kuo A."/>
            <person name="Tritt A."/>
            <person name="Lipzen A."/>
            <person name="He G."/>
            <person name="Yan M."/>
            <person name="Ng V."/>
            <person name="Cullen D."/>
            <person name="Martin F."/>
            <person name="Rosso M.-N."/>
            <person name="Henrissat B."/>
            <person name="Hibbett D."/>
            <person name="Martinez A.T."/>
            <person name="Grigoriev I.V."/>
        </authorList>
    </citation>
    <scope>NUCLEOTIDE SEQUENCE</scope>
    <source>
        <strain evidence="2">MF-IS2</strain>
    </source>
</reference>
<protein>
    <submittedName>
        <fullName evidence="2">Uncharacterized protein</fullName>
    </submittedName>
</protein>
<proteinExistence type="predicted"/>
<feature type="region of interest" description="Disordered" evidence="1">
    <location>
        <begin position="91"/>
        <end position="116"/>
    </location>
</feature>
<keyword evidence="3" id="KW-1185">Reference proteome</keyword>
<name>A0A9P6C4W0_9AGAR</name>
<evidence type="ECO:0000313" key="2">
    <source>
        <dbReference type="EMBL" id="KAF9448613.1"/>
    </source>
</evidence>
<dbReference type="AlphaFoldDB" id="A0A9P6C4W0"/>
<organism evidence="2 3">
    <name type="scientific">Macrolepiota fuliginosa MF-IS2</name>
    <dbReference type="NCBI Taxonomy" id="1400762"/>
    <lineage>
        <taxon>Eukaryota</taxon>
        <taxon>Fungi</taxon>
        <taxon>Dikarya</taxon>
        <taxon>Basidiomycota</taxon>
        <taxon>Agaricomycotina</taxon>
        <taxon>Agaricomycetes</taxon>
        <taxon>Agaricomycetidae</taxon>
        <taxon>Agaricales</taxon>
        <taxon>Agaricineae</taxon>
        <taxon>Agaricaceae</taxon>
        <taxon>Macrolepiota</taxon>
    </lineage>
</organism>
<comment type="caution">
    <text evidence="2">The sequence shown here is derived from an EMBL/GenBank/DDBJ whole genome shotgun (WGS) entry which is preliminary data.</text>
</comment>
<evidence type="ECO:0000256" key="1">
    <source>
        <dbReference type="SAM" id="MobiDB-lite"/>
    </source>
</evidence>
<evidence type="ECO:0000313" key="3">
    <source>
        <dbReference type="Proteomes" id="UP000807342"/>
    </source>
</evidence>
<dbReference type="Proteomes" id="UP000807342">
    <property type="component" value="Unassembled WGS sequence"/>
</dbReference>
<gene>
    <name evidence="2" type="ORF">P691DRAFT_780703</name>
</gene>